<dbReference type="Proteomes" id="UP001501600">
    <property type="component" value="Unassembled WGS sequence"/>
</dbReference>
<dbReference type="Pfam" id="PF00126">
    <property type="entry name" value="HTH_1"/>
    <property type="match status" value="1"/>
</dbReference>
<keyword evidence="4" id="KW-0804">Transcription</keyword>
<dbReference type="PROSITE" id="PS50931">
    <property type="entry name" value="HTH_LYSR"/>
    <property type="match status" value="1"/>
</dbReference>
<evidence type="ECO:0000256" key="2">
    <source>
        <dbReference type="ARBA" id="ARBA00023015"/>
    </source>
</evidence>
<comment type="similarity">
    <text evidence="1">Belongs to the LysR transcriptional regulatory family.</text>
</comment>
<dbReference type="SUPFAM" id="SSF46785">
    <property type="entry name" value="Winged helix' DNA-binding domain"/>
    <property type="match status" value="1"/>
</dbReference>
<dbReference type="InterPro" id="IPR005119">
    <property type="entry name" value="LysR_subst-bd"/>
</dbReference>
<evidence type="ECO:0000256" key="1">
    <source>
        <dbReference type="ARBA" id="ARBA00009437"/>
    </source>
</evidence>
<dbReference type="RefSeq" id="WP_345316408.1">
    <property type="nucleotide sequence ID" value="NZ_BAABLF010000008.1"/>
</dbReference>
<keyword evidence="3" id="KW-0238">DNA-binding</keyword>
<dbReference type="PANTHER" id="PTHR30118:SF7">
    <property type="entry name" value="TRANSCRIPTIONAL REGULATOR LYSR FAMILY"/>
    <property type="match status" value="1"/>
</dbReference>
<evidence type="ECO:0000313" key="7">
    <source>
        <dbReference type="Proteomes" id="UP001501600"/>
    </source>
</evidence>
<evidence type="ECO:0000256" key="4">
    <source>
        <dbReference type="ARBA" id="ARBA00023163"/>
    </source>
</evidence>
<dbReference type="Gene3D" id="1.10.10.10">
    <property type="entry name" value="Winged helix-like DNA-binding domain superfamily/Winged helix DNA-binding domain"/>
    <property type="match status" value="1"/>
</dbReference>
<dbReference type="SUPFAM" id="SSF53850">
    <property type="entry name" value="Periplasmic binding protein-like II"/>
    <property type="match status" value="1"/>
</dbReference>
<dbReference type="Pfam" id="PF03466">
    <property type="entry name" value="LysR_substrate"/>
    <property type="match status" value="1"/>
</dbReference>
<protein>
    <submittedName>
        <fullName evidence="6">LysR family transcriptional regulator</fullName>
    </submittedName>
</protein>
<feature type="domain" description="HTH lysR-type" evidence="5">
    <location>
        <begin position="7"/>
        <end position="68"/>
    </location>
</feature>
<keyword evidence="2" id="KW-0805">Transcription regulation</keyword>
<comment type="caution">
    <text evidence="6">The sequence shown here is derived from an EMBL/GenBank/DDBJ whole genome shotgun (WGS) entry which is preliminary data.</text>
</comment>
<dbReference type="Gene3D" id="3.40.190.10">
    <property type="entry name" value="Periplasmic binding protein-like II"/>
    <property type="match status" value="2"/>
</dbReference>
<proteinExistence type="inferred from homology"/>
<keyword evidence="7" id="KW-1185">Reference proteome</keyword>
<dbReference type="InterPro" id="IPR037402">
    <property type="entry name" value="YidZ_PBP2"/>
</dbReference>
<sequence length="316" mass="36159">MSDLHRVDLNLLQLMLILLEERSVTAAAVRLHLSQSAVSKQLTKLRTQLGSRFNDPLFVRAGAGLMPTPLAQSLETDLRTWLQLGCRLIAPPTFTPERDPAHFRVALAETAFHSIIPLLPPLAQLAPGLKLNMVPQPQDQFEQLKRGQLDLLILPRDLDPRVNAPWHADHLPTEIPNRELFRAHHICLLRRDHPALKAQWDLAAMLALQQIHIWVEGAEFWLMDTVLASMGHRRQPGAKVPDFHSAALMAQHSDMMFVCDGRFGARLQERFELASLPLPFELASISYRMLWPRLRQRDPAHRWLRAFLIKQCRRLP</sequence>
<evidence type="ECO:0000313" key="6">
    <source>
        <dbReference type="EMBL" id="GAA5190346.1"/>
    </source>
</evidence>
<organism evidence="6 7">
    <name type="scientific">Ferrimonas gelatinilytica</name>
    <dbReference type="NCBI Taxonomy" id="1255257"/>
    <lineage>
        <taxon>Bacteria</taxon>
        <taxon>Pseudomonadati</taxon>
        <taxon>Pseudomonadota</taxon>
        <taxon>Gammaproteobacteria</taxon>
        <taxon>Alteromonadales</taxon>
        <taxon>Ferrimonadaceae</taxon>
        <taxon>Ferrimonas</taxon>
    </lineage>
</organism>
<dbReference type="PANTHER" id="PTHR30118">
    <property type="entry name" value="HTH-TYPE TRANSCRIPTIONAL REGULATOR LEUO-RELATED"/>
    <property type="match status" value="1"/>
</dbReference>
<dbReference type="CDD" id="cd08417">
    <property type="entry name" value="PBP2_Nitroaromatics_like"/>
    <property type="match status" value="1"/>
</dbReference>
<accession>A0ABP9S2S2</accession>
<dbReference type="EMBL" id="BAABLF010000008">
    <property type="protein sequence ID" value="GAA5190346.1"/>
    <property type="molecule type" value="Genomic_DNA"/>
</dbReference>
<evidence type="ECO:0000259" key="5">
    <source>
        <dbReference type="PROSITE" id="PS50931"/>
    </source>
</evidence>
<name>A0ABP9S2S2_9GAMM</name>
<gene>
    <name evidence="6" type="ORF">GCM10025772_14750</name>
</gene>
<evidence type="ECO:0000256" key="3">
    <source>
        <dbReference type="ARBA" id="ARBA00023125"/>
    </source>
</evidence>
<dbReference type="InterPro" id="IPR036388">
    <property type="entry name" value="WH-like_DNA-bd_sf"/>
</dbReference>
<reference evidence="7" key="1">
    <citation type="journal article" date="2019" name="Int. J. Syst. Evol. Microbiol.">
        <title>The Global Catalogue of Microorganisms (GCM) 10K type strain sequencing project: providing services to taxonomists for standard genome sequencing and annotation.</title>
        <authorList>
            <consortium name="The Broad Institute Genomics Platform"/>
            <consortium name="The Broad Institute Genome Sequencing Center for Infectious Disease"/>
            <person name="Wu L."/>
            <person name="Ma J."/>
        </authorList>
    </citation>
    <scope>NUCLEOTIDE SEQUENCE [LARGE SCALE GENOMIC DNA]</scope>
    <source>
        <strain evidence="7">JCM 18720</strain>
    </source>
</reference>
<dbReference type="InterPro" id="IPR050389">
    <property type="entry name" value="LysR-type_TF"/>
</dbReference>
<dbReference type="InterPro" id="IPR036390">
    <property type="entry name" value="WH_DNA-bd_sf"/>
</dbReference>
<dbReference type="InterPro" id="IPR000847">
    <property type="entry name" value="LysR_HTH_N"/>
</dbReference>